<dbReference type="InterPro" id="IPR043686">
    <property type="entry name" value="Uup"/>
</dbReference>
<dbReference type="SMART" id="SM00382">
    <property type="entry name" value="AAA"/>
    <property type="match status" value="2"/>
</dbReference>
<dbReference type="FunFam" id="3.40.50.300:FF:000011">
    <property type="entry name" value="Putative ABC transporter ATP-binding component"/>
    <property type="match status" value="1"/>
</dbReference>
<comment type="catalytic activity">
    <reaction evidence="9 11">
        <text>ATP + H2O = ADP + phosphate + H(+)</text>
        <dbReference type="Rhea" id="RHEA:13065"/>
        <dbReference type="ChEBI" id="CHEBI:15377"/>
        <dbReference type="ChEBI" id="CHEBI:15378"/>
        <dbReference type="ChEBI" id="CHEBI:30616"/>
        <dbReference type="ChEBI" id="CHEBI:43474"/>
        <dbReference type="ChEBI" id="CHEBI:456216"/>
    </reaction>
</comment>
<evidence type="ECO:0000256" key="7">
    <source>
        <dbReference type="ARBA" id="ARBA00023125"/>
    </source>
</evidence>
<comment type="similarity">
    <text evidence="10 11">Belongs to the ABC transporter superfamily. ABCF family. Uup subfamily.</text>
</comment>
<feature type="domain" description="ABC transporter" evidence="13">
    <location>
        <begin position="316"/>
        <end position="533"/>
    </location>
</feature>
<dbReference type="EC" id="3.6.1.-" evidence="11"/>
<keyword evidence="5 11" id="KW-0378">Hydrolase</keyword>
<dbReference type="InterPro" id="IPR003593">
    <property type="entry name" value="AAA+_ATPase"/>
</dbReference>
<sequence>MPLLRLESMQLHYGTQVLLDQVDLTIRRGERWGLLGRNGTGKTTLLRILAGELQADAGERWLRPGVRIARLQQTLPDADTSTVYDVVAEGLAEAGKLLKDYHHLLQAGADMDVDRLARVQQQLEAVDGWTLQQRVETTITQLQLPQDATMGELSGGWRRRVALAQALVADPDILLLDEPTNHLDIPAIQWLETQLQQYRGAIVLITHDRRFLQNVATSIAELDRGHLTCWEGSYEGFLRHREQELEAEERANALFDKKLAQEEVWIRQGIKARRTRNEGRVRALENMRRERQQRREKVGSANFAVEEASRSGKVVAELEHVSKGFGDKEVIRDFSTIIQRGDRVGIVGANGAGKSTLVKLILGQLAPDSGVIKLGSKLEIAYSDQLRDKLEPDKNLIDNVCGGQDFIELNGKRRHAISYLGDFLFSPERVRTPVKALSGGEQNRAILARLFSKPANLLVLDEPTNDLDIETLELLEDILLSFDGTVILVSHDRDFMDHVVTQLLILRGDGSVEEQAGGYSDWLARGGRLQEPGGRGNQMPATASSAPKTGAAPPVPARRKLSYKEQRELESLPATIETLEAKHVALEARTADPAFYRQQRDAIDPVLAELAAVQAELDRAIERWAELEESQTAAE</sequence>
<gene>
    <name evidence="11" type="primary">uup</name>
    <name evidence="14" type="ORF">G3T16_04715</name>
</gene>
<dbReference type="GO" id="GO:0003677">
    <property type="term" value="F:DNA binding"/>
    <property type="evidence" value="ECO:0007669"/>
    <property type="project" value="UniProtKB-UniRule"/>
</dbReference>
<evidence type="ECO:0000256" key="2">
    <source>
        <dbReference type="ARBA" id="ARBA00022737"/>
    </source>
</evidence>
<keyword evidence="7 11" id="KW-0238">DNA-binding</keyword>
<evidence type="ECO:0000256" key="11">
    <source>
        <dbReference type="HAMAP-Rule" id="MF_00848"/>
    </source>
</evidence>
<dbReference type="GO" id="GO:0005737">
    <property type="term" value="C:cytoplasm"/>
    <property type="evidence" value="ECO:0007669"/>
    <property type="project" value="UniProtKB-SubCell"/>
</dbReference>
<organism evidence="14 15">
    <name type="scientific">Kineobactrum salinum</name>
    <dbReference type="NCBI Taxonomy" id="2708301"/>
    <lineage>
        <taxon>Bacteria</taxon>
        <taxon>Pseudomonadati</taxon>
        <taxon>Pseudomonadota</taxon>
        <taxon>Gammaproteobacteria</taxon>
        <taxon>Cellvibrionales</taxon>
        <taxon>Halieaceae</taxon>
        <taxon>Kineobactrum</taxon>
    </lineage>
</organism>
<evidence type="ECO:0000256" key="4">
    <source>
        <dbReference type="ARBA" id="ARBA00022763"/>
    </source>
</evidence>
<evidence type="ECO:0000259" key="13">
    <source>
        <dbReference type="PROSITE" id="PS50893"/>
    </source>
</evidence>
<evidence type="ECO:0000313" key="15">
    <source>
        <dbReference type="Proteomes" id="UP000477680"/>
    </source>
</evidence>
<dbReference type="SUPFAM" id="SSF52540">
    <property type="entry name" value="P-loop containing nucleoside triphosphate hydrolases"/>
    <property type="match status" value="2"/>
</dbReference>
<name>A0A6C0U352_9GAMM</name>
<dbReference type="Gene3D" id="3.40.50.300">
    <property type="entry name" value="P-loop containing nucleotide triphosphate hydrolases"/>
    <property type="match status" value="2"/>
</dbReference>
<feature type="binding site" evidence="11">
    <location>
        <begin position="36"/>
        <end position="43"/>
    </location>
    <ligand>
        <name>ATP</name>
        <dbReference type="ChEBI" id="CHEBI:30616"/>
        <label>1</label>
    </ligand>
</feature>
<dbReference type="KEGG" id="kim:G3T16_04715"/>
<keyword evidence="1 11" id="KW-0963">Cytoplasm</keyword>
<dbReference type="PROSITE" id="PS50893">
    <property type="entry name" value="ABC_TRANSPORTER_2"/>
    <property type="match status" value="2"/>
</dbReference>
<proteinExistence type="inferred from homology"/>
<feature type="binding site" evidence="11">
    <location>
        <begin position="348"/>
        <end position="355"/>
    </location>
    <ligand>
        <name>ATP</name>
        <dbReference type="ChEBI" id="CHEBI:30616"/>
        <label>2</label>
    </ligand>
</feature>
<evidence type="ECO:0000256" key="1">
    <source>
        <dbReference type="ARBA" id="ARBA00022490"/>
    </source>
</evidence>
<evidence type="ECO:0000256" key="8">
    <source>
        <dbReference type="ARBA" id="ARBA00023204"/>
    </source>
</evidence>
<evidence type="ECO:0000256" key="3">
    <source>
        <dbReference type="ARBA" id="ARBA00022741"/>
    </source>
</evidence>
<dbReference type="InterPro" id="IPR032781">
    <property type="entry name" value="ABC_tran_Xtn"/>
</dbReference>
<keyword evidence="6 11" id="KW-0067">ATP-binding</keyword>
<comment type="subcellular location">
    <subcellularLocation>
        <location evidence="11">Cytoplasm</location>
    </subcellularLocation>
    <text evidence="11">Associates with ribosomes.</text>
</comment>
<keyword evidence="15" id="KW-1185">Reference proteome</keyword>
<dbReference type="PANTHER" id="PTHR42855:SF1">
    <property type="entry name" value="ABC TRANSPORTER DOMAIN-CONTAINING PROTEIN"/>
    <property type="match status" value="1"/>
</dbReference>
<keyword evidence="8 11" id="KW-0234">DNA repair</keyword>
<feature type="domain" description="ABC transporter" evidence="13">
    <location>
        <begin position="4"/>
        <end position="249"/>
    </location>
</feature>
<evidence type="ECO:0000313" key="14">
    <source>
        <dbReference type="EMBL" id="QIB64795.1"/>
    </source>
</evidence>
<evidence type="ECO:0000256" key="6">
    <source>
        <dbReference type="ARBA" id="ARBA00022840"/>
    </source>
</evidence>
<dbReference type="CDD" id="cd03221">
    <property type="entry name" value="ABCF_EF-3"/>
    <property type="match status" value="2"/>
</dbReference>
<comment type="function">
    <text evidence="11">Probably plays a role in ribosome assembly or function. May be involved in resolution of branched DNA intermediates that result from template switching in postreplication gaps. Binds DNA and has ATPase activity.</text>
</comment>
<dbReference type="EMBL" id="CP048711">
    <property type="protein sequence ID" value="QIB64795.1"/>
    <property type="molecule type" value="Genomic_DNA"/>
</dbReference>
<evidence type="ECO:0000256" key="5">
    <source>
        <dbReference type="ARBA" id="ARBA00022801"/>
    </source>
</evidence>
<accession>A0A6C0U352</accession>
<dbReference type="Pfam" id="PF16326">
    <property type="entry name" value="ABC_tran_CTD"/>
    <property type="match status" value="1"/>
</dbReference>
<dbReference type="Gene3D" id="1.10.287.380">
    <property type="entry name" value="Valyl-tRNA synthetase, C-terminal domain"/>
    <property type="match status" value="1"/>
</dbReference>
<dbReference type="InterPro" id="IPR037118">
    <property type="entry name" value="Val-tRNA_synth_C_sf"/>
</dbReference>
<dbReference type="PANTHER" id="PTHR42855">
    <property type="entry name" value="ABC TRANSPORTER ATP-BINDING SUBUNIT"/>
    <property type="match status" value="1"/>
</dbReference>
<keyword evidence="4 11" id="KW-0227">DNA damage</keyword>
<keyword evidence="3 11" id="KW-0547">Nucleotide-binding</keyword>
<reference evidence="14 15" key="1">
    <citation type="submission" date="2020-02" db="EMBL/GenBank/DDBJ databases">
        <title>Genome sequencing for Kineobactrum sp. M2.</title>
        <authorList>
            <person name="Park S.-J."/>
        </authorList>
    </citation>
    <scope>NUCLEOTIDE SEQUENCE [LARGE SCALE GENOMIC DNA]</scope>
    <source>
        <strain evidence="14 15">M2</strain>
    </source>
</reference>
<protein>
    <recommendedName>
        <fullName evidence="11">ATP-binding protein Uup</fullName>
        <ecNumber evidence="11">3.6.1.-</ecNumber>
    </recommendedName>
</protein>
<dbReference type="GO" id="GO:0005524">
    <property type="term" value="F:ATP binding"/>
    <property type="evidence" value="ECO:0007669"/>
    <property type="project" value="UniProtKB-UniRule"/>
</dbReference>
<dbReference type="GO" id="GO:0006281">
    <property type="term" value="P:DNA repair"/>
    <property type="evidence" value="ECO:0007669"/>
    <property type="project" value="UniProtKB-KW"/>
</dbReference>
<dbReference type="HAMAP" id="MF_00848">
    <property type="entry name" value="Uup"/>
    <property type="match status" value="1"/>
</dbReference>
<dbReference type="Pfam" id="PF00005">
    <property type="entry name" value="ABC_tran"/>
    <property type="match status" value="2"/>
</dbReference>
<evidence type="ECO:0000256" key="10">
    <source>
        <dbReference type="ARBA" id="ARBA00061478"/>
    </source>
</evidence>
<dbReference type="AlphaFoldDB" id="A0A6C0U352"/>
<dbReference type="InterPro" id="IPR003439">
    <property type="entry name" value="ABC_transporter-like_ATP-bd"/>
</dbReference>
<dbReference type="PROSITE" id="PS00211">
    <property type="entry name" value="ABC_TRANSPORTER_1"/>
    <property type="match status" value="2"/>
</dbReference>
<dbReference type="InterPro" id="IPR051309">
    <property type="entry name" value="ABCF_ATPase"/>
</dbReference>
<dbReference type="InterPro" id="IPR032524">
    <property type="entry name" value="ABC_tran_C"/>
</dbReference>
<dbReference type="GO" id="GO:0016887">
    <property type="term" value="F:ATP hydrolysis activity"/>
    <property type="evidence" value="ECO:0007669"/>
    <property type="project" value="UniProtKB-UniRule"/>
</dbReference>
<dbReference type="GO" id="GO:0043022">
    <property type="term" value="F:ribosome binding"/>
    <property type="evidence" value="ECO:0007669"/>
    <property type="project" value="UniProtKB-UniRule"/>
</dbReference>
<feature type="region of interest" description="Disordered" evidence="12">
    <location>
        <begin position="524"/>
        <end position="558"/>
    </location>
</feature>
<dbReference type="FunFam" id="3.40.50.300:FF:000309">
    <property type="entry name" value="ABC transporter ATP-binding protein"/>
    <property type="match status" value="1"/>
</dbReference>
<dbReference type="RefSeq" id="WP_163494045.1">
    <property type="nucleotide sequence ID" value="NZ_CP048711.1"/>
</dbReference>
<dbReference type="InterPro" id="IPR027417">
    <property type="entry name" value="P-loop_NTPase"/>
</dbReference>
<dbReference type="Pfam" id="PF12848">
    <property type="entry name" value="ABC_tran_Xtn"/>
    <property type="match status" value="1"/>
</dbReference>
<dbReference type="InterPro" id="IPR017871">
    <property type="entry name" value="ABC_transporter-like_CS"/>
</dbReference>
<dbReference type="Proteomes" id="UP000477680">
    <property type="component" value="Chromosome"/>
</dbReference>
<keyword evidence="2 11" id="KW-0677">Repeat</keyword>
<evidence type="ECO:0000256" key="12">
    <source>
        <dbReference type="SAM" id="MobiDB-lite"/>
    </source>
</evidence>
<evidence type="ECO:0000256" key="9">
    <source>
        <dbReference type="ARBA" id="ARBA00049360"/>
    </source>
</evidence>